<dbReference type="PANTHER" id="PTHR47495:SF2">
    <property type="entry name" value="ALDEHYDE DEHYDROGENASE"/>
    <property type="match status" value="1"/>
</dbReference>
<name>A0ABP6Z5P5_9ACTN</name>
<dbReference type="Gene3D" id="3.30.365.10">
    <property type="entry name" value="Aldehyde oxidase/xanthine dehydrogenase, molybdopterin binding domain"/>
    <property type="match status" value="1"/>
</dbReference>
<comment type="caution">
    <text evidence="2">The sequence shown here is derived from an EMBL/GenBank/DDBJ whole genome shotgun (WGS) entry which is preliminary data.</text>
</comment>
<protein>
    <submittedName>
        <fullName evidence="2">Uncharacterized protein</fullName>
    </submittedName>
</protein>
<gene>
    <name evidence="2" type="ORF">GCM10022419_097940</name>
</gene>
<reference evidence="3" key="1">
    <citation type="journal article" date="2019" name="Int. J. Syst. Evol. Microbiol.">
        <title>The Global Catalogue of Microorganisms (GCM) 10K type strain sequencing project: providing services to taxonomists for standard genome sequencing and annotation.</title>
        <authorList>
            <consortium name="The Broad Institute Genomics Platform"/>
            <consortium name="The Broad Institute Genome Sequencing Center for Infectious Disease"/>
            <person name="Wu L."/>
            <person name="Ma J."/>
        </authorList>
    </citation>
    <scope>NUCLEOTIDE SEQUENCE [LARGE SCALE GENOMIC DNA]</scope>
    <source>
        <strain evidence="3">JCM 17326</strain>
    </source>
</reference>
<evidence type="ECO:0000313" key="3">
    <source>
        <dbReference type="Proteomes" id="UP001500630"/>
    </source>
</evidence>
<feature type="region of interest" description="Disordered" evidence="1">
    <location>
        <begin position="228"/>
        <end position="247"/>
    </location>
</feature>
<dbReference type="Proteomes" id="UP001500630">
    <property type="component" value="Unassembled WGS sequence"/>
</dbReference>
<dbReference type="SUPFAM" id="SSF56003">
    <property type="entry name" value="Molybdenum cofactor-binding domain"/>
    <property type="match status" value="1"/>
</dbReference>
<sequence>MLSYTQRHTSVATGLGHGLGEIITALAARLPVGDIGFSQTFFHLSQTMSYDFGASSRLLSETDKGFNTGSTRNVYSPDVTCARELIVDQLAARMGKDPCRFRHDFLGDDRSRAVLAKVAEAGRWRRAMPAGTAQGIAFHAEYKAVSAALVEIDCRPETQEQEQVDHALTGAAVRFGHGDPEPAELGHLPVQLGVVRLAAAVGQLEPLLAGPRLAPAEVLDRGHEVAPLIGQGHEPEPSAYSSSIMPA</sequence>
<accession>A0ABP6Z5P5</accession>
<proteinExistence type="predicted"/>
<evidence type="ECO:0000256" key="1">
    <source>
        <dbReference type="SAM" id="MobiDB-lite"/>
    </source>
</evidence>
<dbReference type="EMBL" id="BAABDQ010000033">
    <property type="protein sequence ID" value="GAA3598737.1"/>
    <property type="molecule type" value="Genomic_DNA"/>
</dbReference>
<dbReference type="InterPro" id="IPR037165">
    <property type="entry name" value="AldOxase/xan_DH_Mopterin-bd_sf"/>
</dbReference>
<keyword evidence="3" id="KW-1185">Reference proteome</keyword>
<evidence type="ECO:0000313" key="2">
    <source>
        <dbReference type="EMBL" id="GAA3598737.1"/>
    </source>
</evidence>
<dbReference type="InterPro" id="IPR052516">
    <property type="entry name" value="N-heterocyclic_Hydroxylase"/>
</dbReference>
<organism evidence="2 3">
    <name type="scientific">Nonomuraea rosea</name>
    <dbReference type="NCBI Taxonomy" id="638574"/>
    <lineage>
        <taxon>Bacteria</taxon>
        <taxon>Bacillati</taxon>
        <taxon>Actinomycetota</taxon>
        <taxon>Actinomycetes</taxon>
        <taxon>Streptosporangiales</taxon>
        <taxon>Streptosporangiaceae</taxon>
        <taxon>Nonomuraea</taxon>
    </lineage>
</organism>
<dbReference type="PANTHER" id="PTHR47495">
    <property type="entry name" value="ALDEHYDE DEHYDROGENASE"/>
    <property type="match status" value="1"/>
</dbReference>